<proteinExistence type="predicted"/>
<accession>A0AAE1AJA2</accession>
<evidence type="ECO:0000313" key="3">
    <source>
        <dbReference type="Proteomes" id="UP001283361"/>
    </source>
</evidence>
<feature type="compositionally biased region" description="Basic and acidic residues" evidence="1">
    <location>
        <begin position="43"/>
        <end position="65"/>
    </location>
</feature>
<comment type="caution">
    <text evidence="2">The sequence shown here is derived from an EMBL/GenBank/DDBJ whole genome shotgun (WGS) entry which is preliminary data.</text>
</comment>
<reference evidence="2" key="1">
    <citation type="journal article" date="2023" name="G3 (Bethesda)">
        <title>A reference genome for the long-term kleptoplast-retaining sea slug Elysia crispata morphotype clarki.</title>
        <authorList>
            <person name="Eastman K.E."/>
            <person name="Pendleton A.L."/>
            <person name="Shaikh M.A."/>
            <person name="Suttiyut T."/>
            <person name="Ogas R."/>
            <person name="Tomko P."/>
            <person name="Gavelis G."/>
            <person name="Widhalm J.R."/>
            <person name="Wisecaver J.H."/>
        </authorList>
    </citation>
    <scope>NUCLEOTIDE SEQUENCE</scope>
    <source>
        <strain evidence="2">ECLA1</strain>
    </source>
</reference>
<evidence type="ECO:0000256" key="1">
    <source>
        <dbReference type="SAM" id="MobiDB-lite"/>
    </source>
</evidence>
<dbReference type="Proteomes" id="UP001283361">
    <property type="component" value="Unassembled WGS sequence"/>
</dbReference>
<sequence>MRSFRPSRQESQRLEHKSVKDAFLQLLSKDTKESRGKMKKDHKKQDRKGELSDKKEADEADKSCKDWNTRTIRDTLLNLLSKDTRQPMGHMD</sequence>
<feature type="region of interest" description="Disordered" evidence="1">
    <location>
        <begin position="1"/>
        <end position="65"/>
    </location>
</feature>
<dbReference type="EMBL" id="JAWDGP010001837">
    <property type="protein sequence ID" value="KAK3787782.1"/>
    <property type="molecule type" value="Genomic_DNA"/>
</dbReference>
<keyword evidence="3" id="KW-1185">Reference proteome</keyword>
<gene>
    <name evidence="2" type="ORF">RRG08_038487</name>
</gene>
<feature type="compositionally biased region" description="Basic and acidic residues" evidence="1">
    <location>
        <begin position="7"/>
        <end position="20"/>
    </location>
</feature>
<organism evidence="2 3">
    <name type="scientific">Elysia crispata</name>
    <name type="common">lettuce slug</name>
    <dbReference type="NCBI Taxonomy" id="231223"/>
    <lineage>
        <taxon>Eukaryota</taxon>
        <taxon>Metazoa</taxon>
        <taxon>Spiralia</taxon>
        <taxon>Lophotrochozoa</taxon>
        <taxon>Mollusca</taxon>
        <taxon>Gastropoda</taxon>
        <taxon>Heterobranchia</taxon>
        <taxon>Euthyneura</taxon>
        <taxon>Panpulmonata</taxon>
        <taxon>Sacoglossa</taxon>
        <taxon>Placobranchoidea</taxon>
        <taxon>Plakobranchidae</taxon>
        <taxon>Elysia</taxon>
    </lineage>
</organism>
<dbReference type="AlphaFoldDB" id="A0AAE1AJA2"/>
<protein>
    <submittedName>
        <fullName evidence="2">Uncharacterized protein</fullName>
    </submittedName>
</protein>
<name>A0AAE1AJA2_9GAST</name>
<evidence type="ECO:0000313" key="2">
    <source>
        <dbReference type="EMBL" id="KAK3787782.1"/>
    </source>
</evidence>